<protein>
    <submittedName>
        <fullName evidence="1">Uncharacterized protein</fullName>
    </submittedName>
</protein>
<evidence type="ECO:0000313" key="2">
    <source>
        <dbReference type="Proteomes" id="UP001175000"/>
    </source>
</evidence>
<accession>A0AA39TNL5</accession>
<proteinExistence type="predicted"/>
<dbReference type="EMBL" id="JAULSU010000007">
    <property type="protein sequence ID" value="KAK0611661.1"/>
    <property type="molecule type" value="Genomic_DNA"/>
</dbReference>
<comment type="caution">
    <text evidence="1">The sequence shown here is derived from an EMBL/GenBank/DDBJ whole genome shotgun (WGS) entry which is preliminary data.</text>
</comment>
<gene>
    <name evidence="1" type="ORF">B0T14DRAFT_571538</name>
</gene>
<dbReference type="Proteomes" id="UP001175000">
    <property type="component" value="Unassembled WGS sequence"/>
</dbReference>
<organism evidence="1 2">
    <name type="scientific">Immersiella caudata</name>
    <dbReference type="NCBI Taxonomy" id="314043"/>
    <lineage>
        <taxon>Eukaryota</taxon>
        <taxon>Fungi</taxon>
        <taxon>Dikarya</taxon>
        <taxon>Ascomycota</taxon>
        <taxon>Pezizomycotina</taxon>
        <taxon>Sordariomycetes</taxon>
        <taxon>Sordariomycetidae</taxon>
        <taxon>Sordariales</taxon>
        <taxon>Lasiosphaeriaceae</taxon>
        <taxon>Immersiella</taxon>
    </lineage>
</organism>
<dbReference type="AlphaFoldDB" id="A0AA39TNL5"/>
<name>A0AA39TNL5_9PEZI</name>
<reference evidence="1" key="1">
    <citation type="submission" date="2023-06" db="EMBL/GenBank/DDBJ databases">
        <title>Genome-scale phylogeny and comparative genomics of the fungal order Sordariales.</title>
        <authorList>
            <consortium name="Lawrence Berkeley National Laboratory"/>
            <person name="Hensen N."/>
            <person name="Bonometti L."/>
            <person name="Westerberg I."/>
            <person name="Brannstrom I.O."/>
            <person name="Guillou S."/>
            <person name="Cros-Aarteil S."/>
            <person name="Calhoun S."/>
            <person name="Haridas S."/>
            <person name="Kuo A."/>
            <person name="Mondo S."/>
            <person name="Pangilinan J."/>
            <person name="Riley R."/>
            <person name="Labutti K."/>
            <person name="Andreopoulos B."/>
            <person name="Lipzen A."/>
            <person name="Chen C."/>
            <person name="Yanf M."/>
            <person name="Daum C."/>
            <person name="Ng V."/>
            <person name="Clum A."/>
            <person name="Steindorff A."/>
            <person name="Ohm R."/>
            <person name="Martin F."/>
            <person name="Silar P."/>
            <person name="Natvig D."/>
            <person name="Lalanne C."/>
            <person name="Gautier V."/>
            <person name="Ament-Velasquez S.L."/>
            <person name="Kruys A."/>
            <person name="Hutchinson M.I."/>
            <person name="Powell A.J."/>
            <person name="Barry K."/>
            <person name="Miller A.N."/>
            <person name="Grigoriev I.V."/>
            <person name="Debuchy R."/>
            <person name="Gladieux P."/>
            <person name="Thoren M.H."/>
            <person name="Johannesson H."/>
        </authorList>
    </citation>
    <scope>NUCLEOTIDE SEQUENCE</scope>
    <source>
        <strain evidence="1">CBS 606.72</strain>
    </source>
</reference>
<sequence length="176" mass="19237">MAGPAPPLTDVAEAQNLVKSIALSHDHLSDEGYSGTDPANRQHVKQVWRNMVVSNSSAAKLAKNIYLGMLSHEWNEAEALPGPIARMTFTLHDGGVQAAHHKSIADELGELHPSMTLFLKNIGRIELDYFDRTGSKTKSTVKTRAISAIPHRLILETCNTADCHSLETKTTSSRLN</sequence>
<evidence type="ECO:0000313" key="1">
    <source>
        <dbReference type="EMBL" id="KAK0611661.1"/>
    </source>
</evidence>
<keyword evidence="2" id="KW-1185">Reference proteome</keyword>